<keyword evidence="5" id="KW-0720">Serine protease</keyword>
<dbReference type="InterPro" id="IPR029058">
    <property type="entry name" value="AB_hydrolase_fold"/>
</dbReference>
<evidence type="ECO:0000313" key="9">
    <source>
        <dbReference type="Proteomes" id="UP000218231"/>
    </source>
</evidence>
<evidence type="ECO:0000256" key="7">
    <source>
        <dbReference type="SAM" id="SignalP"/>
    </source>
</evidence>
<dbReference type="GO" id="GO:0008239">
    <property type="term" value="F:dipeptidyl-peptidase activity"/>
    <property type="evidence" value="ECO:0007669"/>
    <property type="project" value="TreeGrafter"/>
</dbReference>
<evidence type="ECO:0008006" key="10">
    <source>
        <dbReference type="Google" id="ProtNLM"/>
    </source>
</evidence>
<evidence type="ECO:0000256" key="6">
    <source>
        <dbReference type="ARBA" id="ARBA00023180"/>
    </source>
</evidence>
<keyword evidence="9" id="KW-1185">Reference proteome</keyword>
<dbReference type="Proteomes" id="UP000218231">
    <property type="component" value="Unassembled WGS sequence"/>
</dbReference>
<keyword evidence="3 7" id="KW-0732">Signal</keyword>
<accession>A0A2A2LS92</accession>
<dbReference type="SUPFAM" id="SSF53474">
    <property type="entry name" value="alpha/beta-Hydrolases"/>
    <property type="match status" value="1"/>
</dbReference>
<evidence type="ECO:0000256" key="2">
    <source>
        <dbReference type="ARBA" id="ARBA00022670"/>
    </source>
</evidence>
<dbReference type="Gene3D" id="1.20.120.980">
    <property type="entry name" value="Serine carboxypeptidase S28, SKS domain"/>
    <property type="match status" value="1"/>
</dbReference>
<sequence length="512" mass="58150">MRILLLLLSILLEVDCLRVLRDPVTLSFSNQRNRDFKNQFSISDSPYQWSTEWLANVPVDHFAFANNDTFKLRYFINTKSYEEGGPIFFYTGNEGALEGFALNTGFMWDIAPEFKAAVVFAEHRYYGETWPYPKSLSYNDTRYLGYLSSEQALADFALLIDHLKQNRIPGAANSPVIVFGGSYGGMLSAWMRIKYPHIVHGAIAASAPVFWFFDSGVKEDVYDEIVTRAFVTEGCNFKAIEKAWVGLDNLAQTEEGRAYLNSLFKLEKTRQLQTPGDVNIIKNCVHDVFDTMAMVNYPYESNFMAPLPGWPVAAACKSLSVVAKSDKEAAEGLHAAVNLYYNYTGKAEILCTDPDAALGENNLWPYQACTEMVMPICSSGPPNDFFWNTCPFTAAGWLEECKQLYGKIGFDRSQLRPYWATRNYGRNRYPTGSNIVFTNGKLDPWSGGGFSFNKSMRGPLYSMILERGAHHYDLRGAHPKDTDEVKKIREFERMKIRGWISEHQRSLTKQQQ</sequence>
<dbReference type="InterPro" id="IPR042269">
    <property type="entry name" value="Ser_carbopepase_S28_SKS"/>
</dbReference>
<dbReference type="GO" id="GO:0006508">
    <property type="term" value="P:proteolysis"/>
    <property type="evidence" value="ECO:0007669"/>
    <property type="project" value="UniProtKB-KW"/>
</dbReference>
<evidence type="ECO:0000256" key="5">
    <source>
        <dbReference type="ARBA" id="ARBA00022825"/>
    </source>
</evidence>
<proteinExistence type="inferred from homology"/>
<reference evidence="8 9" key="1">
    <citation type="journal article" date="2017" name="Curr. Biol.">
        <title>Genome architecture and evolution of a unichromosomal asexual nematode.</title>
        <authorList>
            <person name="Fradin H."/>
            <person name="Zegar C."/>
            <person name="Gutwein M."/>
            <person name="Lucas J."/>
            <person name="Kovtun M."/>
            <person name="Corcoran D."/>
            <person name="Baugh L.R."/>
            <person name="Kiontke K."/>
            <person name="Gunsalus K."/>
            <person name="Fitch D.H."/>
            <person name="Piano F."/>
        </authorList>
    </citation>
    <scope>NUCLEOTIDE SEQUENCE [LARGE SCALE GENOMIC DNA]</scope>
    <source>
        <strain evidence="8">PF1309</strain>
    </source>
</reference>
<comment type="similarity">
    <text evidence="1">Belongs to the peptidase S28 family.</text>
</comment>
<dbReference type="PANTHER" id="PTHR11010">
    <property type="entry name" value="PROTEASE S28 PRO-X CARBOXYPEPTIDASE-RELATED"/>
    <property type="match status" value="1"/>
</dbReference>
<dbReference type="EMBL" id="LIAE01006490">
    <property type="protein sequence ID" value="PAV88827.1"/>
    <property type="molecule type" value="Genomic_DNA"/>
</dbReference>
<dbReference type="FunFam" id="1.20.120.980:FF:000007">
    <property type="entry name" value="Predicted protein"/>
    <property type="match status" value="1"/>
</dbReference>
<evidence type="ECO:0000313" key="8">
    <source>
        <dbReference type="EMBL" id="PAV88827.1"/>
    </source>
</evidence>
<organism evidence="8 9">
    <name type="scientific">Diploscapter pachys</name>
    <dbReference type="NCBI Taxonomy" id="2018661"/>
    <lineage>
        <taxon>Eukaryota</taxon>
        <taxon>Metazoa</taxon>
        <taxon>Ecdysozoa</taxon>
        <taxon>Nematoda</taxon>
        <taxon>Chromadorea</taxon>
        <taxon>Rhabditida</taxon>
        <taxon>Rhabditina</taxon>
        <taxon>Rhabditomorpha</taxon>
        <taxon>Rhabditoidea</taxon>
        <taxon>Rhabditidae</taxon>
        <taxon>Diploscapter</taxon>
    </lineage>
</organism>
<dbReference type="OrthoDB" id="2130629at2759"/>
<evidence type="ECO:0000256" key="1">
    <source>
        <dbReference type="ARBA" id="ARBA00011079"/>
    </source>
</evidence>
<dbReference type="GO" id="GO:0070008">
    <property type="term" value="F:serine-type exopeptidase activity"/>
    <property type="evidence" value="ECO:0007669"/>
    <property type="project" value="InterPro"/>
</dbReference>
<dbReference type="InterPro" id="IPR008758">
    <property type="entry name" value="Peptidase_S28"/>
</dbReference>
<protein>
    <recommendedName>
        <fullName evidence="10">Prolylcarboxypeptidase</fullName>
    </recommendedName>
</protein>
<dbReference type="PANTHER" id="PTHR11010:SF38">
    <property type="entry name" value="LYSOSOMAL PRO-X CARBOXYPEPTIDASE"/>
    <property type="match status" value="1"/>
</dbReference>
<name>A0A2A2LS92_9BILA</name>
<evidence type="ECO:0000256" key="3">
    <source>
        <dbReference type="ARBA" id="ARBA00022729"/>
    </source>
</evidence>
<feature type="signal peptide" evidence="7">
    <location>
        <begin position="1"/>
        <end position="16"/>
    </location>
</feature>
<dbReference type="Pfam" id="PF05577">
    <property type="entry name" value="Peptidase_S28"/>
    <property type="match status" value="1"/>
</dbReference>
<comment type="caution">
    <text evidence="8">The sequence shown here is derived from an EMBL/GenBank/DDBJ whole genome shotgun (WGS) entry which is preliminary data.</text>
</comment>
<gene>
    <name evidence="8" type="ORF">WR25_06283</name>
</gene>
<evidence type="ECO:0000256" key="4">
    <source>
        <dbReference type="ARBA" id="ARBA00022801"/>
    </source>
</evidence>
<keyword evidence="6" id="KW-0325">Glycoprotein</keyword>
<keyword evidence="2" id="KW-0645">Protease</keyword>
<dbReference type="AlphaFoldDB" id="A0A2A2LS92"/>
<dbReference type="Gene3D" id="3.40.50.1820">
    <property type="entry name" value="alpha/beta hydrolase"/>
    <property type="match status" value="1"/>
</dbReference>
<keyword evidence="4" id="KW-0378">Hydrolase</keyword>
<dbReference type="STRING" id="2018661.A0A2A2LS92"/>
<feature type="chain" id="PRO_5012991260" description="Prolylcarboxypeptidase" evidence="7">
    <location>
        <begin position="17"/>
        <end position="512"/>
    </location>
</feature>